<comment type="subcellular location">
    <subcellularLocation>
        <location evidence="1">Cell membrane</location>
        <topology evidence="1">Multi-pass membrane protein</topology>
    </subcellularLocation>
    <subcellularLocation>
        <location evidence="6">Membrane</location>
        <topology evidence="6">Multi-pass membrane protein</topology>
    </subcellularLocation>
</comment>
<evidence type="ECO:0000256" key="4">
    <source>
        <dbReference type="ARBA" id="ARBA00022989"/>
    </source>
</evidence>
<organism evidence="10 11">
    <name type="scientific">Anatilimnocola aggregata</name>
    <dbReference type="NCBI Taxonomy" id="2528021"/>
    <lineage>
        <taxon>Bacteria</taxon>
        <taxon>Pseudomonadati</taxon>
        <taxon>Planctomycetota</taxon>
        <taxon>Planctomycetia</taxon>
        <taxon>Pirellulales</taxon>
        <taxon>Pirellulaceae</taxon>
        <taxon>Anatilimnocola</taxon>
    </lineage>
</organism>
<accession>A0A517Y6A5</accession>
<keyword evidence="4 7" id="KW-1133">Transmembrane helix</keyword>
<evidence type="ECO:0000256" key="7">
    <source>
        <dbReference type="SAM" id="Phobius"/>
    </source>
</evidence>
<evidence type="ECO:0000256" key="5">
    <source>
        <dbReference type="ARBA" id="ARBA00023136"/>
    </source>
</evidence>
<dbReference type="PANTHER" id="PTHR30625">
    <property type="entry name" value="PROTEIN TOLQ"/>
    <property type="match status" value="1"/>
</dbReference>
<keyword evidence="2" id="KW-1003">Cell membrane</keyword>
<feature type="signal peptide" evidence="8">
    <location>
        <begin position="1"/>
        <end position="22"/>
    </location>
</feature>
<evidence type="ECO:0000256" key="2">
    <source>
        <dbReference type="ARBA" id="ARBA00022475"/>
    </source>
</evidence>
<name>A0A517Y6A5_9BACT</name>
<keyword evidence="3 7" id="KW-0812">Transmembrane</keyword>
<reference evidence="10 11" key="1">
    <citation type="submission" date="2019-02" db="EMBL/GenBank/DDBJ databases">
        <title>Deep-cultivation of Planctomycetes and their phenomic and genomic characterization uncovers novel biology.</title>
        <authorList>
            <person name="Wiegand S."/>
            <person name="Jogler M."/>
            <person name="Boedeker C."/>
            <person name="Pinto D."/>
            <person name="Vollmers J."/>
            <person name="Rivas-Marin E."/>
            <person name="Kohn T."/>
            <person name="Peeters S.H."/>
            <person name="Heuer A."/>
            <person name="Rast P."/>
            <person name="Oberbeckmann S."/>
            <person name="Bunk B."/>
            <person name="Jeske O."/>
            <person name="Meyerdierks A."/>
            <person name="Storesund J.E."/>
            <person name="Kallscheuer N."/>
            <person name="Luecker S."/>
            <person name="Lage O.M."/>
            <person name="Pohl T."/>
            <person name="Merkel B.J."/>
            <person name="Hornburger P."/>
            <person name="Mueller R.-W."/>
            <person name="Bruemmer F."/>
            <person name="Labrenz M."/>
            <person name="Spormann A.M."/>
            <person name="Op den Camp H."/>
            <person name="Overmann J."/>
            <person name="Amann R."/>
            <person name="Jetten M.S.M."/>
            <person name="Mascher T."/>
            <person name="Medema M.H."/>
            <person name="Devos D.P."/>
            <person name="Kaster A.-K."/>
            <person name="Ovreas L."/>
            <person name="Rohde M."/>
            <person name="Galperin M.Y."/>
            <person name="Jogler C."/>
        </authorList>
    </citation>
    <scope>NUCLEOTIDE SEQUENCE [LARGE SCALE GENOMIC DNA]</scope>
    <source>
        <strain evidence="10 11">ETA_A8</strain>
    </source>
</reference>
<dbReference type="InterPro" id="IPR050790">
    <property type="entry name" value="ExbB/TolQ_transport"/>
</dbReference>
<gene>
    <name evidence="10" type="primary">exbB_2</name>
    <name evidence="10" type="ORF">ETAA8_08320</name>
</gene>
<evidence type="ECO:0000259" key="9">
    <source>
        <dbReference type="Pfam" id="PF01618"/>
    </source>
</evidence>
<dbReference type="KEGG" id="aagg:ETAA8_08320"/>
<evidence type="ECO:0000256" key="8">
    <source>
        <dbReference type="SAM" id="SignalP"/>
    </source>
</evidence>
<dbReference type="PANTHER" id="PTHR30625:SF11">
    <property type="entry name" value="MOTA_TOLQ_EXBB PROTON CHANNEL DOMAIN-CONTAINING PROTEIN"/>
    <property type="match status" value="1"/>
</dbReference>
<feature type="transmembrane region" description="Helical" evidence="7">
    <location>
        <begin position="206"/>
        <end position="226"/>
    </location>
</feature>
<feature type="transmembrane region" description="Helical" evidence="7">
    <location>
        <begin position="166"/>
        <end position="186"/>
    </location>
</feature>
<dbReference type="AlphaFoldDB" id="A0A517Y6A5"/>
<evidence type="ECO:0000313" key="10">
    <source>
        <dbReference type="EMBL" id="QDU25761.1"/>
    </source>
</evidence>
<evidence type="ECO:0000256" key="6">
    <source>
        <dbReference type="RuleBase" id="RU004057"/>
    </source>
</evidence>
<feature type="transmembrane region" description="Helical" evidence="7">
    <location>
        <begin position="59"/>
        <end position="79"/>
    </location>
</feature>
<comment type="similarity">
    <text evidence="6">Belongs to the exbB/tolQ family.</text>
</comment>
<dbReference type="GO" id="GO:0005886">
    <property type="term" value="C:plasma membrane"/>
    <property type="evidence" value="ECO:0007669"/>
    <property type="project" value="UniProtKB-SubCell"/>
</dbReference>
<keyword evidence="5 7" id="KW-0472">Membrane</keyword>
<protein>
    <submittedName>
        <fullName evidence="10">Biopolymer transport protein ExbB</fullName>
    </submittedName>
</protein>
<keyword evidence="6" id="KW-0813">Transport</keyword>
<evidence type="ECO:0000313" key="11">
    <source>
        <dbReference type="Proteomes" id="UP000315017"/>
    </source>
</evidence>
<evidence type="ECO:0000256" key="1">
    <source>
        <dbReference type="ARBA" id="ARBA00004651"/>
    </source>
</evidence>
<sequence length="269" mass="28538" precursor="true">MKLSLAPLGGGLLLLALVAGEAALGQQPGIAPVAAVAPPAPPQEATKSLLTTFHDGGPVMYPIAVCSFLLVIFVCERFVSLRRGQVVPKPFVTRIFEQLREGQLDREQAIALCEKNGSPVALVLAGGFKKWGRTAVEVEQAVLDSGERVANQLRKYLRLFNGISQVAPLLGLLGTVMGMISSFNAISASQESGQREMMASGIAEALITTAAGMLIAIPALLAYLHFVSRVDQLVTEIDSHGQKLVEMVSADGLERLAQARNPTKRSKAA</sequence>
<feature type="domain" description="MotA/TolQ/ExbB proton channel" evidence="9">
    <location>
        <begin position="132"/>
        <end position="238"/>
    </location>
</feature>
<dbReference type="InterPro" id="IPR002898">
    <property type="entry name" value="MotA_ExbB_proton_chnl"/>
</dbReference>
<dbReference type="EMBL" id="CP036274">
    <property type="protein sequence ID" value="QDU25761.1"/>
    <property type="molecule type" value="Genomic_DNA"/>
</dbReference>
<evidence type="ECO:0000256" key="3">
    <source>
        <dbReference type="ARBA" id="ARBA00022692"/>
    </source>
</evidence>
<dbReference type="Proteomes" id="UP000315017">
    <property type="component" value="Chromosome"/>
</dbReference>
<proteinExistence type="inferred from homology"/>
<dbReference type="Pfam" id="PF01618">
    <property type="entry name" value="MotA_ExbB"/>
    <property type="match status" value="1"/>
</dbReference>
<dbReference type="OrthoDB" id="4045at2"/>
<feature type="chain" id="PRO_5022057989" evidence="8">
    <location>
        <begin position="23"/>
        <end position="269"/>
    </location>
</feature>
<dbReference type="GO" id="GO:0017038">
    <property type="term" value="P:protein import"/>
    <property type="evidence" value="ECO:0007669"/>
    <property type="project" value="TreeGrafter"/>
</dbReference>
<dbReference type="RefSeq" id="WP_145085238.1">
    <property type="nucleotide sequence ID" value="NZ_CP036274.1"/>
</dbReference>
<keyword evidence="6" id="KW-0653">Protein transport</keyword>
<keyword evidence="11" id="KW-1185">Reference proteome</keyword>
<keyword evidence="8" id="KW-0732">Signal</keyword>